<dbReference type="OrthoDB" id="6106522at2"/>
<dbReference type="AlphaFoldDB" id="A0A3M8Q9L3"/>
<organism evidence="1 2">
    <name type="scientific">Marinomonas hwangdonensis</name>
    <dbReference type="NCBI Taxonomy" id="1053647"/>
    <lineage>
        <taxon>Bacteria</taxon>
        <taxon>Pseudomonadati</taxon>
        <taxon>Pseudomonadota</taxon>
        <taxon>Gammaproteobacteria</taxon>
        <taxon>Oceanospirillales</taxon>
        <taxon>Oceanospirillaceae</taxon>
        <taxon>Marinomonas</taxon>
    </lineage>
</organism>
<dbReference type="EMBL" id="RIZG01000001">
    <property type="protein sequence ID" value="RNF52749.1"/>
    <property type="molecule type" value="Genomic_DNA"/>
</dbReference>
<name>A0A3M8Q9L3_9GAMM</name>
<dbReference type="Proteomes" id="UP000280507">
    <property type="component" value="Unassembled WGS sequence"/>
</dbReference>
<accession>A0A3M8Q9L3</accession>
<protein>
    <submittedName>
        <fullName evidence="1">Uncharacterized protein</fullName>
    </submittedName>
</protein>
<gene>
    <name evidence="1" type="ORF">EBI00_01120</name>
</gene>
<proteinExistence type="predicted"/>
<evidence type="ECO:0000313" key="2">
    <source>
        <dbReference type="Proteomes" id="UP000280507"/>
    </source>
</evidence>
<reference evidence="1 2" key="1">
    <citation type="journal article" date="2012" name="Int. J. Syst. Evol. Microbiol.">
        <title>Marinomonas hwangdonensis sp. nov., isolated from seawater.</title>
        <authorList>
            <person name="Jung Y.T."/>
            <person name="Oh T.K."/>
            <person name="Yoon J.H."/>
        </authorList>
    </citation>
    <scope>NUCLEOTIDE SEQUENCE [LARGE SCALE GENOMIC DNA]</scope>
    <source>
        <strain evidence="1 2">HDW-15</strain>
    </source>
</reference>
<evidence type="ECO:0000313" key="1">
    <source>
        <dbReference type="EMBL" id="RNF52749.1"/>
    </source>
</evidence>
<comment type="caution">
    <text evidence="1">The sequence shown here is derived from an EMBL/GenBank/DDBJ whole genome shotgun (WGS) entry which is preliminary data.</text>
</comment>
<dbReference type="RefSeq" id="WP_123094091.1">
    <property type="nucleotide sequence ID" value="NZ_RIZG01000001.1"/>
</dbReference>
<sequence length="107" mass="11684">MNIRDIVETQVTQGSRAGQPVSGNAHFALLMSLFHQPGPSIIDTPDELSHHQPHAITRPMHFSHGISGNPVANIALLKALSHEPLAEGTAYRYDAVDSLEQQINTRI</sequence>
<keyword evidence="2" id="KW-1185">Reference proteome</keyword>